<dbReference type="AlphaFoldDB" id="A0A7X6HZ04"/>
<dbReference type="RefSeq" id="WP_167969939.1">
    <property type="nucleotide sequence ID" value="NZ_BHZG01000244.1"/>
</dbReference>
<gene>
    <name evidence="2" type="ORF">HCN56_11290</name>
</gene>
<reference evidence="2 3" key="1">
    <citation type="submission" date="2020-03" db="EMBL/GenBank/DDBJ databases">
        <title>Draft genome of Streptomyces sp. ventii, isolated from the Axial Seamount in the Pacific Ocean, and resequencing of the two type strains Streptomyces lonarensis strain NCL 716 and Streptomyces bohaiensis strain 11A07.</title>
        <authorList>
            <person name="Loughran R.M."/>
            <person name="Pfannmuller K.M."/>
            <person name="Wasson B.J."/>
            <person name="Deadmond M.C."/>
            <person name="Paddock B.E."/>
            <person name="Koyack M.J."/>
            <person name="Gallegos D.A."/>
            <person name="Mitchell E.A."/>
            <person name="Ushijima B."/>
            <person name="Saw J.H."/>
            <person name="Mcphail K.L."/>
            <person name="Videau P."/>
        </authorList>
    </citation>
    <scope>NUCLEOTIDE SEQUENCE [LARGE SCALE GENOMIC DNA]</scope>
    <source>
        <strain evidence="2 3">NCL716</strain>
    </source>
</reference>
<protein>
    <submittedName>
        <fullName evidence="2">Uncharacterized protein</fullName>
    </submittedName>
</protein>
<sequence length="49" mass="4969">MAIRNPPRTGAPPATPARRNRPASQAAHAATTGAMNISAETAFAVPATQ</sequence>
<name>A0A7X6HZ04_9ACTN</name>
<evidence type="ECO:0000256" key="1">
    <source>
        <dbReference type="SAM" id="MobiDB-lite"/>
    </source>
</evidence>
<feature type="region of interest" description="Disordered" evidence="1">
    <location>
        <begin position="1"/>
        <end position="31"/>
    </location>
</feature>
<dbReference type="Proteomes" id="UP000578686">
    <property type="component" value="Unassembled WGS sequence"/>
</dbReference>
<dbReference type="EMBL" id="JAAVJD010000068">
    <property type="protein sequence ID" value="NJQ06148.1"/>
    <property type="molecule type" value="Genomic_DNA"/>
</dbReference>
<evidence type="ECO:0000313" key="2">
    <source>
        <dbReference type="EMBL" id="NJQ06148.1"/>
    </source>
</evidence>
<proteinExistence type="predicted"/>
<evidence type="ECO:0000313" key="3">
    <source>
        <dbReference type="Proteomes" id="UP000578686"/>
    </source>
</evidence>
<comment type="caution">
    <text evidence="2">The sequence shown here is derived from an EMBL/GenBank/DDBJ whole genome shotgun (WGS) entry which is preliminary data.</text>
</comment>
<organism evidence="2 3">
    <name type="scientific">Streptomyces lonarensis</name>
    <dbReference type="NCBI Taxonomy" id="700599"/>
    <lineage>
        <taxon>Bacteria</taxon>
        <taxon>Bacillati</taxon>
        <taxon>Actinomycetota</taxon>
        <taxon>Actinomycetes</taxon>
        <taxon>Kitasatosporales</taxon>
        <taxon>Streptomycetaceae</taxon>
        <taxon>Streptomyces</taxon>
    </lineage>
</organism>
<accession>A0A7X6HZ04</accession>
<feature type="compositionally biased region" description="Low complexity" evidence="1">
    <location>
        <begin position="22"/>
        <end position="31"/>
    </location>
</feature>
<keyword evidence="3" id="KW-1185">Reference proteome</keyword>